<accession>A0A6J6D7D0</accession>
<dbReference type="InterPro" id="IPR054058">
    <property type="entry name" value="HTH_67"/>
</dbReference>
<sequence>MTQVETAKAIAKPVGEMGGAFMLDGATYARGAELGFSGIDFYVLGRGGVLGDTNPDVVSSAFFFWNPEQVRTQWELARKVMDPATAAVEWVDLCHAYGEAHLPDFAGLNRFSELAAKVSDAASPAGAALFAGWRALPVPGTDRPKARAQHYLNSLRELRGGLHGGAILAMGLSPAEAVAVHSPGMAPVFGWDVSTIPVDDSSKGEWKTAEAGTDLAMARVLHALSAEECGEFEVLVLELHKAVQAAKEG</sequence>
<organism evidence="1">
    <name type="scientific">freshwater metagenome</name>
    <dbReference type="NCBI Taxonomy" id="449393"/>
    <lineage>
        <taxon>unclassified sequences</taxon>
        <taxon>metagenomes</taxon>
        <taxon>ecological metagenomes</taxon>
    </lineage>
</organism>
<reference evidence="1" key="1">
    <citation type="submission" date="2020-05" db="EMBL/GenBank/DDBJ databases">
        <authorList>
            <person name="Chiriac C."/>
            <person name="Salcher M."/>
            <person name="Ghai R."/>
            <person name="Kavagutti S V."/>
        </authorList>
    </citation>
    <scope>NUCLEOTIDE SEQUENCE</scope>
</reference>
<protein>
    <submittedName>
        <fullName evidence="1">Unannotated protein</fullName>
    </submittedName>
</protein>
<dbReference type="EMBL" id="CAEZSU010000172">
    <property type="protein sequence ID" value="CAB4559870.1"/>
    <property type="molecule type" value="Genomic_DNA"/>
</dbReference>
<name>A0A6J6D7D0_9ZZZZ</name>
<gene>
    <name evidence="1" type="ORF">UFOPK1495_01430</name>
</gene>
<dbReference type="NCBIfam" id="NF047719">
    <property type="entry name" value="SCO6745_fam_HTH"/>
    <property type="match status" value="1"/>
</dbReference>
<dbReference type="AlphaFoldDB" id="A0A6J6D7D0"/>
<proteinExistence type="predicted"/>
<dbReference type="Pfam" id="PF21863">
    <property type="entry name" value="HTH_67"/>
    <property type="match status" value="1"/>
</dbReference>
<evidence type="ECO:0000313" key="1">
    <source>
        <dbReference type="EMBL" id="CAB4559870.1"/>
    </source>
</evidence>